<accession>A0A8K0FWK3</accession>
<evidence type="ECO:0000256" key="12">
    <source>
        <dbReference type="ARBA" id="ARBA00048014"/>
    </source>
</evidence>
<keyword evidence="10" id="KW-0325">Glycoprotein</keyword>
<protein>
    <recommendedName>
        <fullName evidence="2">chitin synthase</fullName>
        <ecNumber evidence="2">2.4.1.16</ecNumber>
    </recommendedName>
</protein>
<dbReference type="GO" id="GO:0005886">
    <property type="term" value="C:plasma membrane"/>
    <property type="evidence" value="ECO:0007669"/>
    <property type="project" value="UniProtKB-SubCell"/>
</dbReference>
<evidence type="ECO:0000256" key="4">
    <source>
        <dbReference type="ARBA" id="ARBA00022676"/>
    </source>
</evidence>
<dbReference type="FunFam" id="3.90.550.10:FF:000139">
    <property type="entry name" value="Chitin synthase 8"/>
    <property type="match status" value="1"/>
</dbReference>
<feature type="region of interest" description="Disordered" evidence="14">
    <location>
        <begin position="1"/>
        <end position="25"/>
    </location>
</feature>
<comment type="similarity">
    <text evidence="11">Belongs to the chitin synthase family. Class IV subfamily.</text>
</comment>
<feature type="transmembrane region" description="Helical" evidence="15">
    <location>
        <begin position="294"/>
        <end position="318"/>
    </location>
</feature>
<feature type="transmembrane region" description="Helical" evidence="15">
    <location>
        <begin position="1031"/>
        <end position="1050"/>
    </location>
</feature>
<feature type="compositionally biased region" description="Acidic residues" evidence="14">
    <location>
        <begin position="1182"/>
        <end position="1193"/>
    </location>
</feature>
<feature type="transmembrane region" description="Helical" evidence="15">
    <location>
        <begin position="251"/>
        <end position="273"/>
    </location>
</feature>
<feature type="transmembrane region" description="Helical" evidence="15">
    <location>
        <begin position="161"/>
        <end position="187"/>
    </location>
</feature>
<evidence type="ECO:0000256" key="1">
    <source>
        <dbReference type="ARBA" id="ARBA00004651"/>
    </source>
</evidence>
<comment type="subcellular location">
    <subcellularLocation>
        <location evidence="1">Cell membrane</location>
        <topology evidence="1">Multi-pass membrane protein</topology>
    </subcellularLocation>
</comment>
<feature type="transmembrane region" description="Helical" evidence="15">
    <location>
        <begin position="374"/>
        <end position="392"/>
    </location>
</feature>
<evidence type="ECO:0000256" key="5">
    <source>
        <dbReference type="ARBA" id="ARBA00022679"/>
    </source>
</evidence>
<dbReference type="EMBL" id="VTPC01090704">
    <property type="protein sequence ID" value="KAF2881715.1"/>
    <property type="molecule type" value="Genomic_DNA"/>
</dbReference>
<feature type="transmembrane region" description="Helical" evidence="15">
    <location>
        <begin position="1324"/>
        <end position="1345"/>
    </location>
</feature>
<evidence type="ECO:0000256" key="7">
    <source>
        <dbReference type="ARBA" id="ARBA00022989"/>
    </source>
</evidence>
<dbReference type="Pfam" id="PF23000">
    <property type="entry name" value="ChitinSynthase_IV_N"/>
    <property type="match status" value="1"/>
</dbReference>
<feature type="transmembrane region" description="Helical" evidence="15">
    <location>
        <begin position="1003"/>
        <end position="1019"/>
    </location>
</feature>
<evidence type="ECO:0000256" key="15">
    <source>
        <dbReference type="SAM" id="Phobius"/>
    </source>
</evidence>
<evidence type="ECO:0000256" key="13">
    <source>
        <dbReference type="SAM" id="Coils"/>
    </source>
</evidence>
<keyword evidence="6 15" id="KW-0812">Transmembrane</keyword>
<feature type="transmembrane region" description="Helical" evidence="15">
    <location>
        <begin position="945"/>
        <end position="962"/>
    </location>
</feature>
<feature type="domain" description="Chitin synthase chs-1/2 N-terminal putative transporter" evidence="16">
    <location>
        <begin position="65"/>
        <end position="329"/>
    </location>
</feature>
<keyword evidence="18" id="KW-1185">Reference proteome</keyword>
<feature type="transmembrane region" description="Helical" evidence="15">
    <location>
        <begin position="128"/>
        <end position="149"/>
    </location>
</feature>
<evidence type="ECO:0000256" key="9">
    <source>
        <dbReference type="ARBA" id="ARBA00023136"/>
    </source>
</evidence>
<proteinExistence type="inferred from homology"/>
<feature type="transmembrane region" description="Helical" evidence="15">
    <location>
        <begin position="1267"/>
        <end position="1286"/>
    </location>
</feature>
<comment type="caution">
    <text evidence="17">The sequence shown here is derived from an EMBL/GenBank/DDBJ whole genome shotgun (WGS) entry which is preliminary data.</text>
</comment>
<dbReference type="PANTHER" id="PTHR22914">
    <property type="entry name" value="CHITIN SYNTHASE"/>
    <property type="match status" value="1"/>
</dbReference>
<feature type="transmembrane region" description="Helical" evidence="15">
    <location>
        <begin position="67"/>
        <end position="86"/>
    </location>
</feature>
<dbReference type="SUPFAM" id="SSF53448">
    <property type="entry name" value="Nucleotide-diphospho-sugar transferases"/>
    <property type="match status" value="1"/>
</dbReference>
<keyword evidence="5" id="KW-0808">Transferase</keyword>
<evidence type="ECO:0000256" key="14">
    <source>
        <dbReference type="SAM" id="MobiDB-lite"/>
    </source>
</evidence>
<evidence type="ECO:0000256" key="10">
    <source>
        <dbReference type="ARBA" id="ARBA00023180"/>
    </source>
</evidence>
<evidence type="ECO:0000256" key="11">
    <source>
        <dbReference type="ARBA" id="ARBA00046329"/>
    </source>
</evidence>
<dbReference type="Pfam" id="PF03142">
    <property type="entry name" value="Chitin_synth_2"/>
    <property type="match status" value="1"/>
</dbReference>
<dbReference type="OrthoDB" id="370884at2759"/>
<feature type="transmembrane region" description="Helical" evidence="15">
    <location>
        <begin position="912"/>
        <end position="939"/>
    </location>
</feature>
<dbReference type="InterPro" id="IPR029044">
    <property type="entry name" value="Nucleotide-diphossugar_trans"/>
</dbReference>
<evidence type="ECO:0000256" key="6">
    <source>
        <dbReference type="ARBA" id="ARBA00022692"/>
    </source>
</evidence>
<evidence type="ECO:0000256" key="3">
    <source>
        <dbReference type="ARBA" id="ARBA00022475"/>
    </source>
</evidence>
<feature type="region of interest" description="Disordered" evidence="14">
    <location>
        <begin position="1151"/>
        <end position="1203"/>
    </location>
</feature>
<evidence type="ECO:0000256" key="8">
    <source>
        <dbReference type="ARBA" id="ARBA00023054"/>
    </source>
</evidence>
<dbReference type="CDD" id="cd04190">
    <property type="entry name" value="Chitin_synth_C"/>
    <property type="match status" value="1"/>
</dbReference>
<evidence type="ECO:0000256" key="2">
    <source>
        <dbReference type="ARBA" id="ARBA00012543"/>
    </source>
</evidence>
<dbReference type="Gene3D" id="3.90.550.10">
    <property type="entry name" value="Spore Coat Polysaccharide Biosynthesis Protein SpsA, Chain A"/>
    <property type="match status" value="1"/>
</dbReference>
<dbReference type="EC" id="2.4.1.16" evidence="2"/>
<dbReference type="InterPro" id="IPR004835">
    <property type="entry name" value="Chitin_synth"/>
</dbReference>
<evidence type="ECO:0000313" key="18">
    <source>
        <dbReference type="Proteomes" id="UP000801492"/>
    </source>
</evidence>
<reference evidence="17" key="1">
    <citation type="submission" date="2019-08" db="EMBL/GenBank/DDBJ databases">
        <title>The genome of the North American firefly Photinus pyralis.</title>
        <authorList>
            <consortium name="Photinus pyralis genome working group"/>
            <person name="Fallon T.R."/>
            <person name="Sander Lower S.E."/>
            <person name="Weng J.-K."/>
        </authorList>
    </citation>
    <scope>NUCLEOTIDE SEQUENCE</scope>
    <source>
        <strain evidence="17">TRF0915ILg1</strain>
        <tissue evidence="17">Whole body</tissue>
    </source>
</reference>
<dbReference type="Proteomes" id="UP000801492">
    <property type="component" value="Unassembled WGS sequence"/>
</dbReference>
<feature type="coiled-coil region" evidence="13">
    <location>
        <begin position="1061"/>
        <end position="1091"/>
    </location>
</feature>
<evidence type="ECO:0000313" key="17">
    <source>
        <dbReference type="EMBL" id="KAF2881715.1"/>
    </source>
</evidence>
<feature type="transmembrane region" description="Helical" evidence="15">
    <location>
        <begin position="193"/>
        <end position="213"/>
    </location>
</feature>
<sequence length="1554" mass="176927">MANTGMRNDSDENFSDDESVPLTQDIYGGSTRTVVETKGWDVFRDPPIKVDSGSTANQKCLDITVKVLKVITYLLTFVIVLASGVISKATLLFMTSQLKEDKITPYCNRELGREKQFIVKLPSEERVAWMWCLIFAFCVPEFGALFRSVRMCFFKSCKRPTLAHFLLVFIPETAHTIGIALLVFVVLPDLDVVKGAMLTNCLCFVPGVLGLLSRNNKESQRFIKVIIDLIAIAAQATGFVIWPIVERKPHLWLIPVATFLTSLGWWENYICINSPIPFIKRLGKIKQGFPATRYFSHIFISIWKCLCFFLSVLVITLVKEGEIGFFFTEFSTGFSPHPITILEVKQVLGGTSLADVSEIIPTGDDTVVTSNDSTAVYVLLINIMGSYFCYIFGKFACKIMIQGFSYAFPVNLAIPVSISLLIAACGLRNGDPCFFHDTIPSYLFYESPPAYFLNDFISHQHAWIWLLWLLSQTWITLHIWTPKCERLARTEKLFVLPMYDALLIDQSMALNRQRDDESGVRPEDLDEIQKEKGDEYYETISNHTDGSTPKTIKSSDNITRIYGCATMWHENKEEMMEFLKSILRLDEDQSARRVAQKYLRIVDPDYYEFETHIFFDDAFEISDHDDNDTQVNRFVKLLVGTIDEAASDIHQTTIRVRPPKKLPAPYGGRLIWTLPGKTKMIAHLKDKMKIRHRKRWSQVMYMYYLLGHRLMELPISVDRKAVIAENTYLLTLDGDIDFQPHAVHLLVDLMKKNKNLGAACGRIHPLGSGPMVWYQLFEYAIGHWLQKATEHMIGCVLCSPGCFSLFRGKALMDDNVMRKYTTCSAEARHYVQYDQGEDRWLCTLLLQRGYRVEYSAASDAYTHAPEGFNEFYNQRRRWVPSTIANIMDLLQDAKRTIKVNDNISMPYIAYQILLMGGTILGPGTIFLMLVGAFVAAFQIDNWTSFYYNIIPILFFMLVCFTCKSNIQLLVAQIFSTAYALIMMAVIVGTALQLREDGVGSPSAIFLIAMTASFFIAACLHPQEFWCIIHGILYLLSIPSMYLLLILYSIINLNVVSWGTREVATKKTKKELEEERKAAEEAKKKAKQKSLLGFLQGGGTSDDDAGSIEISLAGLFKVMLCTHQSDQNEKAQLIQISDTLEKVTKRLESIEKIIDPHSHAQSHRRRSMSASSKDHHLGVVAEDVNEESAAESDSETVSTAPRNDRDDLVNPYWIEDPELRKGEVEYLSSAEVLFWKDLLAKYLFPIDENKEEKARIASDLKELRDRSVFAFFMMNALFVLIVFLLTLKKDYLHIKWPFGVRTNITYDEASQEVHITKEYLQLEPIGLVFVFFFALILVIQFTAMLFHRFGTIAHILAATELNLCCTKKKEDLSPNAILDRQAVEIVKQLQKLQGIDDADYENDSGSGPDRIGRRKTIHNLERAAQRKRQIGTLDVAFKKRFAKLNAKNAEGTPVLSRRLTMRQETMKALEVRVNSVMAERRKSHMQTLGAKNEFGNNNVLRNHRNSTASIPLKDVFENGQVNRAYEDDEVASRASMSLPMHSRTNGNWKANNSRM</sequence>
<dbReference type="GO" id="GO:0004100">
    <property type="term" value="F:chitin synthase activity"/>
    <property type="evidence" value="ECO:0007669"/>
    <property type="project" value="UniProtKB-EC"/>
</dbReference>
<feature type="transmembrane region" description="Helical" evidence="15">
    <location>
        <begin position="969"/>
        <end position="991"/>
    </location>
</feature>
<gene>
    <name evidence="17" type="ORF">ILUMI_24450</name>
</gene>
<evidence type="ECO:0000259" key="16">
    <source>
        <dbReference type="Pfam" id="PF23000"/>
    </source>
</evidence>
<keyword evidence="8 13" id="KW-0175">Coiled coil</keyword>
<dbReference type="PANTHER" id="PTHR22914:SF42">
    <property type="entry name" value="CHITIN SYNTHASE"/>
    <property type="match status" value="1"/>
</dbReference>
<keyword evidence="4" id="KW-0328">Glycosyltransferase</keyword>
<name>A0A8K0FWK3_IGNLU</name>
<organism evidence="17 18">
    <name type="scientific">Ignelater luminosus</name>
    <name type="common">Cucubano</name>
    <name type="synonym">Pyrophorus luminosus</name>
    <dbReference type="NCBI Taxonomy" id="2038154"/>
    <lineage>
        <taxon>Eukaryota</taxon>
        <taxon>Metazoa</taxon>
        <taxon>Ecdysozoa</taxon>
        <taxon>Arthropoda</taxon>
        <taxon>Hexapoda</taxon>
        <taxon>Insecta</taxon>
        <taxon>Pterygota</taxon>
        <taxon>Neoptera</taxon>
        <taxon>Endopterygota</taxon>
        <taxon>Coleoptera</taxon>
        <taxon>Polyphaga</taxon>
        <taxon>Elateriformia</taxon>
        <taxon>Elateroidea</taxon>
        <taxon>Elateridae</taxon>
        <taxon>Agrypninae</taxon>
        <taxon>Pyrophorini</taxon>
        <taxon>Ignelater</taxon>
    </lineage>
</organism>
<dbReference type="GO" id="GO:0006031">
    <property type="term" value="P:chitin biosynthetic process"/>
    <property type="evidence" value="ECO:0007669"/>
    <property type="project" value="TreeGrafter"/>
</dbReference>
<dbReference type="InterPro" id="IPR055120">
    <property type="entry name" value="Chs-1/2_IV_N"/>
</dbReference>
<keyword evidence="7 15" id="KW-1133">Transmembrane helix</keyword>
<feature type="transmembrane region" description="Helical" evidence="15">
    <location>
        <begin position="225"/>
        <end position="245"/>
    </location>
</feature>
<keyword evidence="3" id="KW-1003">Cell membrane</keyword>
<feature type="transmembrane region" description="Helical" evidence="15">
    <location>
        <begin position="404"/>
        <end position="424"/>
    </location>
</feature>
<keyword evidence="9 15" id="KW-0472">Membrane</keyword>
<comment type="catalytic activity">
    <reaction evidence="12">
        <text>[(1-&gt;4)-N-acetyl-beta-D-glucosaminyl](n) + UDP-N-acetyl-alpha-D-glucosamine = [(1-&gt;4)-N-acetyl-beta-D-glucosaminyl](n+1) + UDP + H(+)</text>
        <dbReference type="Rhea" id="RHEA:16637"/>
        <dbReference type="Rhea" id="RHEA-COMP:9593"/>
        <dbReference type="Rhea" id="RHEA-COMP:9595"/>
        <dbReference type="ChEBI" id="CHEBI:15378"/>
        <dbReference type="ChEBI" id="CHEBI:17029"/>
        <dbReference type="ChEBI" id="CHEBI:57705"/>
        <dbReference type="ChEBI" id="CHEBI:58223"/>
        <dbReference type="EC" id="2.4.1.16"/>
    </reaction>
</comment>